<organism evidence="2 3">
    <name type="scientific">Sphingobacterium oryzagri</name>
    <dbReference type="NCBI Taxonomy" id="3025669"/>
    <lineage>
        <taxon>Bacteria</taxon>
        <taxon>Pseudomonadati</taxon>
        <taxon>Bacteroidota</taxon>
        <taxon>Sphingobacteriia</taxon>
        <taxon>Sphingobacteriales</taxon>
        <taxon>Sphingobacteriaceae</taxon>
        <taxon>Sphingobacterium</taxon>
    </lineage>
</organism>
<feature type="transmembrane region" description="Helical" evidence="1">
    <location>
        <begin position="47"/>
        <end position="68"/>
    </location>
</feature>
<keyword evidence="1" id="KW-0472">Membrane</keyword>
<feature type="transmembrane region" description="Helical" evidence="1">
    <location>
        <begin position="89"/>
        <end position="107"/>
    </location>
</feature>
<dbReference type="Pfam" id="PF13572">
    <property type="entry name" value="DUF4134"/>
    <property type="match status" value="1"/>
</dbReference>
<dbReference type="RefSeq" id="WP_274265629.1">
    <property type="nucleotide sequence ID" value="NZ_CP117880.1"/>
</dbReference>
<name>A0ABY7WB68_9SPHI</name>
<keyword evidence="3" id="KW-1185">Reference proteome</keyword>
<evidence type="ECO:0000256" key="1">
    <source>
        <dbReference type="SAM" id="Phobius"/>
    </source>
</evidence>
<proteinExistence type="predicted"/>
<gene>
    <name evidence="2" type="ORF">PQ465_11285</name>
</gene>
<keyword evidence="1" id="KW-1133">Transmembrane helix</keyword>
<evidence type="ECO:0000313" key="2">
    <source>
        <dbReference type="EMBL" id="WDF66889.1"/>
    </source>
</evidence>
<accession>A0ABY7WB68</accession>
<dbReference type="InterPro" id="IPR025408">
    <property type="entry name" value="DUF4134"/>
</dbReference>
<reference evidence="2 3" key="1">
    <citation type="submission" date="2023-02" db="EMBL/GenBank/DDBJ databases">
        <title>Genome sequence of Sphingobacterium sp. KACC 22765.</title>
        <authorList>
            <person name="Kim S."/>
            <person name="Heo J."/>
            <person name="Kwon S.-W."/>
        </authorList>
    </citation>
    <scope>NUCLEOTIDE SEQUENCE [LARGE SCALE GENOMIC DNA]</scope>
    <source>
        <strain evidence="2 3">KACC 22765</strain>
    </source>
</reference>
<protein>
    <submittedName>
        <fullName evidence="2">DUF4134 family protein</fullName>
    </submittedName>
</protein>
<sequence length="109" mass="12186">MPFRTRMRNSNGVKPVLTSILLFFPVLLLGQPGLSEFYGVSSEVGRWYYALSDFVLVFGAIAGILGGLRIYANWQSGRHHHIDAQVMGWLFSCLFLTLVSAFLKALYGI</sequence>
<dbReference type="Proteomes" id="UP001221558">
    <property type="component" value="Chromosome"/>
</dbReference>
<evidence type="ECO:0000313" key="3">
    <source>
        <dbReference type="Proteomes" id="UP001221558"/>
    </source>
</evidence>
<dbReference type="EMBL" id="CP117880">
    <property type="protein sequence ID" value="WDF66889.1"/>
    <property type="molecule type" value="Genomic_DNA"/>
</dbReference>
<keyword evidence="1" id="KW-0812">Transmembrane</keyword>